<feature type="compositionally biased region" description="Basic and acidic residues" evidence="2">
    <location>
        <begin position="1"/>
        <end position="15"/>
    </location>
</feature>
<organism evidence="4 5">
    <name type="scientific">Riccia sorocarpa</name>
    <dbReference type="NCBI Taxonomy" id="122646"/>
    <lineage>
        <taxon>Eukaryota</taxon>
        <taxon>Viridiplantae</taxon>
        <taxon>Streptophyta</taxon>
        <taxon>Embryophyta</taxon>
        <taxon>Marchantiophyta</taxon>
        <taxon>Marchantiopsida</taxon>
        <taxon>Marchantiidae</taxon>
        <taxon>Marchantiales</taxon>
        <taxon>Ricciaceae</taxon>
        <taxon>Riccia</taxon>
    </lineage>
</organism>
<keyword evidence="1" id="KW-0479">Metal-binding</keyword>
<dbReference type="Proteomes" id="UP001633002">
    <property type="component" value="Unassembled WGS sequence"/>
</dbReference>
<feature type="compositionally biased region" description="Polar residues" evidence="2">
    <location>
        <begin position="317"/>
        <end position="326"/>
    </location>
</feature>
<keyword evidence="1" id="KW-0862">Zinc</keyword>
<evidence type="ECO:0000256" key="1">
    <source>
        <dbReference type="PROSITE-ProRule" id="PRU00047"/>
    </source>
</evidence>
<dbReference type="Gene3D" id="4.10.60.10">
    <property type="entry name" value="Zinc finger, CCHC-type"/>
    <property type="match status" value="1"/>
</dbReference>
<feature type="compositionally biased region" description="Polar residues" evidence="2">
    <location>
        <begin position="290"/>
        <end position="300"/>
    </location>
</feature>
<dbReference type="PROSITE" id="PS50158">
    <property type="entry name" value="ZF_CCHC"/>
    <property type="match status" value="1"/>
</dbReference>
<dbReference type="InterPro" id="IPR036875">
    <property type="entry name" value="Znf_CCHC_sf"/>
</dbReference>
<gene>
    <name evidence="4" type="ORF">R1sor_016867</name>
</gene>
<reference evidence="4 5" key="1">
    <citation type="submission" date="2024-09" db="EMBL/GenBank/DDBJ databases">
        <title>Chromosome-scale assembly of Riccia sorocarpa.</title>
        <authorList>
            <person name="Paukszto L."/>
        </authorList>
    </citation>
    <scope>NUCLEOTIDE SEQUENCE [LARGE SCALE GENOMIC DNA]</scope>
    <source>
        <strain evidence="4">LP-2024</strain>
        <tissue evidence="4">Aerial parts of the thallus</tissue>
    </source>
</reference>
<feature type="compositionally biased region" description="Basic and acidic residues" evidence="2">
    <location>
        <begin position="346"/>
        <end position="365"/>
    </location>
</feature>
<proteinExistence type="predicted"/>
<dbReference type="AlphaFoldDB" id="A0ABD3HG36"/>
<evidence type="ECO:0000259" key="3">
    <source>
        <dbReference type="PROSITE" id="PS50158"/>
    </source>
</evidence>
<feature type="domain" description="CCHC-type" evidence="3">
    <location>
        <begin position="175"/>
        <end position="189"/>
    </location>
</feature>
<dbReference type="SMART" id="SM00343">
    <property type="entry name" value="ZnF_C2HC"/>
    <property type="match status" value="1"/>
</dbReference>
<dbReference type="EMBL" id="JBJQOH010000004">
    <property type="protein sequence ID" value="KAL3690558.1"/>
    <property type="molecule type" value="Genomic_DNA"/>
</dbReference>
<feature type="compositionally biased region" description="Polar residues" evidence="2">
    <location>
        <begin position="577"/>
        <end position="592"/>
    </location>
</feature>
<feature type="region of interest" description="Disordered" evidence="2">
    <location>
        <begin position="186"/>
        <end position="445"/>
    </location>
</feature>
<evidence type="ECO:0000256" key="2">
    <source>
        <dbReference type="SAM" id="MobiDB-lite"/>
    </source>
</evidence>
<sequence>MRGRGGEGWRRRCDFELEGEGSPNSTSTNPAGPGVYTKNGMNSQSTSQPPGTSATSRTQIPSAQAGRNTSWSDKVAGTNPFQCGDGKGEQEAITEDDITWAEGVTDTQVREAFDELKWHQASQPLVKTNEAKYSHIRACVMMRNLDSLHDSIILELPWGGEYIQEVDYTGLPDQCHRCRQRGHWAKDCPARNDKQQAPTQGLNGGTGGTGTSAAPEVNQSPVGGVGYDPDNDGFRSAKRKGPTRAEAMNQRGTGLNGLNDKSVNPFGVLGMEEDEEDPPDQQEPLDSAPEATTQPNSSQVLVERLEEDDDGDEDLNAGNQSNQEVKSQGAENKNGAEEANEDEEKDMVQDTERLEVNEGEKEEAYAKGSEASTGQKTDEVRRAMDQLWAEQNNTEENQRKNQTKGEQGGGYAPSFAPEDKPIGVPVGRQGIPRYIPGSTPKATTVEAQHGGHAGRKSAPRFVMAPVTRQQSKTTCGCEAENVQVTPERKAVEKRRTLEDRSALLLRAANLEDRSRARRQSNVGEGNYLENIPRKEVADNLDILNGNVISTNEALAWIHRLDPWNVPNPNDEPPNEEYSSNRSQNQPRANESWSQEEEPQEQEEVYRVSNQVERDGSAPLGV</sequence>
<keyword evidence="1" id="KW-0863">Zinc-finger</keyword>
<dbReference type="GO" id="GO:0008270">
    <property type="term" value="F:zinc ion binding"/>
    <property type="evidence" value="ECO:0007669"/>
    <property type="project" value="UniProtKB-KW"/>
</dbReference>
<evidence type="ECO:0000313" key="5">
    <source>
        <dbReference type="Proteomes" id="UP001633002"/>
    </source>
</evidence>
<evidence type="ECO:0000313" key="4">
    <source>
        <dbReference type="EMBL" id="KAL3690558.1"/>
    </source>
</evidence>
<feature type="compositionally biased region" description="Acidic residues" evidence="2">
    <location>
        <begin position="593"/>
        <end position="602"/>
    </location>
</feature>
<feature type="compositionally biased region" description="Acidic residues" evidence="2">
    <location>
        <begin position="271"/>
        <end position="280"/>
    </location>
</feature>
<name>A0ABD3HG36_9MARC</name>
<dbReference type="InterPro" id="IPR001878">
    <property type="entry name" value="Znf_CCHC"/>
</dbReference>
<dbReference type="Pfam" id="PF00098">
    <property type="entry name" value="zf-CCHC"/>
    <property type="match status" value="1"/>
</dbReference>
<keyword evidence="5" id="KW-1185">Reference proteome</keyword>
<protein>
    <recommendedName>
        <fullName evidence="3">CCHC-type domain-containing protein</fullName>
    </recommendedName>
</protein>
<feature type="region of interest" description="Disordered" evidence="2">
    <location>
        <begin position="1"/>
        <end position="91"/>
    </location>
</feature>
<feature type="compositionally biased region" description="Polar residues" evidence="2">
    <location>
        <begin position="39"/>
        <end position="72"/>
    </location>
</feature>
<comment type="caution">
    <text evidence="4">The sequence shown here is derived from an EMBL/GenBank/DDBJ whole genome shotgun (WGS) entry which is preliminary data.</text>
</comment>
<feature type="compositionally biased region" description="Acidic residues" evidence="2">
    <location>
        <begin position="305"/>
        <end position="315"/>
    </location>
</feature>
<accession>A0ABD3HG36</accession>
<dbReference type="SUPFAM" id="SSF57756">
    <property type="entry name" value="Retrovirus zinc finger-like domains"/>
    <property type="match status" value="1"/>
</dbReference>
<feature type="region of interest" description="Disordered" evidence="2">
    <location>
        <begin position="566"/>
        <end position="621"/>
    </location>
</feature>